<dbReference type="Proteomes" id="UP000464178">
    <property type="component" value="Chromosome"/>
</dbReference>
<keyword evidence="6" id="KW-1185">Reference proteome</keyword>
<dbReference type="InterPro" id="IPR011429">
    <property type="entry name" value="Cyt_c_Planctomycete-type"/>
</dbReference>
<evidence type="ECO:0000259" key="4">
    <source>
        <dbReference type="Pfam" id="PF07635"/>
    </source>
</evidence>
<evidence type="ECO:0000259" key="2">
    <source>
        <dbReference type="Pfam" id="PF07583"/>
    </source>
</evidence>
<dbReference type="EMBL" id="LR593886">
    <property type="protein sequence ID" value="VTS02145.1"/>
    <property type="molecule type" value="Genomic_DNA"/>
</dbReference>
<feature type="domain" description="DUF1553" evidence="3">
    <location>
        <begin position="717"/>
        <end position="970"/>
    </location>
</feature>
<dbReference type="InterPro" id="IPR011444">
    <property type="entry name" value="DUF1549"/>
</dbReference>
<reference evidence="5 6" key="1">
    <citation type="submission" date="2019-05" db="EMBL/GenBank/DDBJ databases">
        <authorList>
            <consortium name="Science for Life Laboratories"/>
        </authorList>
    </citation>
    <scope>NUCLEOTIDE SEQUENCE [LARGE SCALE GENOMIC DNA]</scope>
    <source>
        <strain evidence="5">Soil9</strain>
    </source>
</reference>
<dbReference type="AlphaFoldDB" id="A0A6P2DIN3"/>
<dbReference type="PANTHER" id="PTHR35889">
    <property type="entry name" value="CYCLOINULO-OLIGOSACCHARIDE FRUCTANOTRANSFERASE-RELATED"/>
    <property type="match status" value="1"/>
</dbReference>
<feature type="chain" id="PRO_5026833149" description="Cytochrome c domain-containing protein" evidence="1">
    <location>
        <begin position="20"/>
        <end position="993"/>
    </location>
</feature>
<proteinExistence type="predicted"/>
<dbReference type="PANTHER" id="PTHR35889:SF3">
    <property type="entry name" value="F-BOX DOMAIN-CONTAINING PROTEIN"/>
    <property type="match status" value="1"/>
</dbReference>
<evidence type="ECO:0000313" key="5">
    <source>
        <dbReference type="EMBL" id="VTS02145.1"/>
    </source>
</evidence>
<evidence type="ECO:0000256" key="1">
    <source>
        <dbReference type="SAM" id="SignalP"/>
    </source>
</evidence>
<dbReference type="RefSeq" id="WP_162672659.1">
    <property type="nucleotide sequence ID" value="NZ_LR593886.1"/>
</dbReference>
<feature type="domain" description="DUF1549" evidence="2">
    <location>
        <begin position="152"/>
        <end position="356"/>
    </location>
</feature>
<evidence type="ECO:0000259" key="3">
    <source>
        <dbReference type="Pfam" id="PF07587"/>
    </source>
</evidence>
<dbReference type="InterPro" id="IPR013320">
    <property type="entry name" value="ConA-like_dom_sf"/>
</dbReference>
<organism evidence="5 6">
    <name type="scientific">Gemmata massiliana</name>
    <dbReference type="NCBI Taxonomy" id="1210884"/>
    <lineage>
        <taxon>Bacteria</taxon>
        <taxon>Pseudomonadati</taxon>
        <taxon>Planctomycetota</taxon>
        <taxon>Planctomycetia</taxon>
        <taxon>Gemmatales</taxon>
        <taxon>Gemmataceae</taxon>
        <taxon>Gemmata</taxon>
    </lineage>
</organism>
<dbReference type="Pfam" id="PF13385">
    <property type="entry name" value="Laminin_G_3"/>
    <property type="match status" value="1"/>
</dbReference>
<sequence>MPRTALSLIAFLFASSATAAPPDFDKQIAPLLAARCVDCHSGPKPKGKLDLSRKAGVFAAGTPAVVPGKPASSSLWERVAAGEMPPKKPLPEAEQKLLKEWIESGAKWGTDPIDPFRFTTDARAGYDWWAIQPVARPKVPEAPDMKRAFNTIDRFIVAKLSDKGLSLSPEADRRTLIRRVYFDLTGLPPSPEEVDAFVRDTDANAYEKVVDRLLASPHYGERWARHWLDVVRYGETDGFERNTPRENSWHYRDWVIRALNSDVPYTEFVQQQLAGDVLRPGDPDATRATGFLVAGVHNTVLGNDQMRAIARQDELEDIVGGVAQTFLGLTANCARCHDHKFDPISQADFYRLASALGGVGFGERPAPDAKTTSEIAKLVKELGAVTKKLAALEDPARKAVLAEKGMGKTDKFAPAPIAAWDFRRGSDDLIGKLHVKLVGGAKLTSEGAVLDGKTALLRTSALPFDLKAKTLEAWVKLDSLSQRGGGIISVQTPDGNEFDAIVFGENEPARWMAGSNGFVRYKSFGGSEEKGATNEFVHFAITFSADGTITGYRNGERYGAGYAPRGALGFQAEKAVVVFGCRHEPAGGNKMLAGTVSAARLYDKALSHEEIEASFRSGGGFVSEAELAAKLAPEDRATRTALRTQHETLATRLGTLRQLAANAKIYANVPQAPGVTRVLIRGDLATPAAVVAPAGLSALTGPKADFGLSPDATDADRRKKLVEWITAPNNPLFGRVIVNRVWHYHFGTGIVETPNDFGFNGGRPSHPELLDWLATEFADRKYSLKSLHKLIVTSAAYRQASAPRKDASAKDADNRLLWRYKPHRLEGEVVRDTMLAASGLLNREVGGKGFSDYKMRDFNGTAYFDPFDPIGPEFHRRSVYRFTPRGANQGLLDTFDCPDPAAAAPRRAVTTTPLQALALWNNGFALRTADALAARVAKEADGVEKQVTRAWLLAYQRPPSEDELKLAVKLVNDHGLKALGRVLFNSNEFVTVE</sequence>
<dbReference type="Pfam" id="PF07587">
    <property type="entry name" value="PSD1"/>
    <property type="match status" value="1"/>
</dbReference>
<dbReference type="Gene3D" id="2.60.120.200">
    <property type="match status" value="1"/>
</dbReference>
<dbReference type="KEGG" id="gms:SOIL9_76140"/>
<dbReference type="Pfam" id="PF07635">
    <property type="entry name" value="PSCyt1"/>
    <property type="match status" value="1"/>
</dbReference>
<evidence type="ECO:0008006" key="7">
    <source>
        <dbReference type="Google" id="ProtNLM"/>
    </source>
</evidence>
<evidence type="ECO:0000313" key="6">
    <source>
        <dbReference type="Proteomes" id="UP000464178"/>
    </source>
</evidence>
<feature type="domain" description="Cytochrome C Planctomycete-type" evidence="4">
    <location>
        <begin position="36"/>
        <end position="87"/>
    </location>
</feature>
<name>A0A6P2DIN3_9BACT</name>
<dbReference type="InterPro" id="IPR022655">
    <property type="entry name" value="DUF1553"/>
</dbReference>
<gene>
    <name evidence="5" type="ORF">SOIL9_76140</name>
</gene>
<protein>
    <recommendedName>
        <fullName evidence="7">Cytochrome c domain-containing protein</fullName>
    </recommendedName>
</protein>
<dbReference type="SUPFAM" id="SSF49899">
    <property type="entry name" value="Concanavalin A-like lectins/glucanases"/>
    <property type="match status" value="1"/>
</dbReference>
<dbReference type="Pfam" id="PF07583">
    <property type="entry name" value="PSCyt2"/>
    <property type="match status" value="1"/>
</dbReference>
<feature type="signal peptide" evidence="1">
    <location>
        <begin position="1"/>
        <end position="19"/>
    </location>
</feature>
<accession>A0A6P2DIN3</accession>
<keyword evidence="1" id="KW-0732">Signal</keyword>